<name>A0A9K3D520_9EUKA</name>
<comment type="caution">
    <text evidence="1">The sequence shown here is derived from an EMBL/GenBank/DDBJ whole genome shotgun (WGS) entry which is preliminary data.</text>
</comment>
<dbReference type="AlphaFoldDB" id="A0A9K3D520"/>
<proteinExistence type="predicted"/>
<keyword evidence="2" id="KW-1185">Reference proteome</keyword>
<organism evidence="1 2">
    <name type="scientific">Kipferlia bialata</name>
    <dbReference type="NCBI Taxonomy" id="797122"/>
    <lineage>
        <taxon>Eukaryota</taxon>
        <taxon>Metamonada</taxon>
        <taxon>Carpediemonas-like organisms</taxon>
        <taxon>Kipferlia</taxon>
    </lineage>
</organism>
<evidence type="ECO:0000313" key="1">
    <source>
        <dbReference type="EMBL" id="GIQ89139.1"/>
    </source>
</evidence>
<dbReference type="Proteomes" id="UP000265618">
    <property type="component" value="Unassembled WGS sequence"/>
</dbReference>
<gene>
    <name evidence="1" type="ORF">KIPB_011542</name>
</gene>
<dbReference type="EMBL" id="BDIP01004728">
    <property type="protein sequence ID" value="GIQ89139.1"/>
    <property type="molecule type" value="Genomic_DNA"/>
</dbReference>
<sequence length="299" mass="32791">MYQLLDSFVERPPLVSLPLSLTRPPINPVRHTPSPSPSGQGMAIPLPPLQDDLYRGHVCQYLPDIGAREPSEVPDGPQPPVSEHPVINRNLELLWCTDSISVSTGTDGSEGESGEGSVSMWKRGLRGVSQFENGECDNYILWPRRIPSPNGDVSMGEREDTGMSEHSVMAQFAQAVLKDMEESPTTYVPGVQMQHAQTGSSVGYPYPGAIRRVPWSMGGYLIPVVGSDAMIARFVLALCGVLDRDTDNEGGEEVTDTRMGSRCLQIMYALSMQLNMSLFASERAVRHGLDQYRAGRELE</sequence>
<protein>
    <submittedName>
        <fullName evidence="1">Uncharacterized protein</fullName>
    </submittedName>
</protein>
<accession>A0A9K3D520</accession>
<reference evidence="1 2" key="1">
    <citation type="journal article" date="2018" name="PLoS ONE">
        <title>The draft genome of Kipferlia bialata reveals reductive genome evolution in fornicate parasites.</title>
        <authorList>
            <person name="Tanifuji G."/>
            <person name="Takabayashi S."/>
            <person name="Kume K."/>
            <person name="Takagi M."/>
            <person name="Nakayama T."/>
            <person name="Kamikawa R."/>
            <person name="Inagaki Y."/>
            <person name="Hashimoto T."/>
        </authorList>
    </citation>
    <scope>NUCLEOTIDE SEQUENCE [LARGE SCALE GENOMIC DNA]</scope>
    <source>
        <strain evidence="1">NY0173</strain>
    </source>
</reference>
<evidence type="ECO:0000313" key="2">
    <source>
        <dbReference type="Proteomes" id="UP000265618"/>
    </source>
</evidence>